<keyword evidence="6 12" id="KW-0547">Nucleotide-binding</keyword>
<evidence type="ECO:0000256" key="7">
    <source>
        <dbReference type="ARBA" id="ARBA00022777"/>
    </source>
</evidence>
<proteinExistence type="inferred from homology"/>
<dbReference type="Pfam" id="PF00069">
    <property type="entry name" value="Pkinase"/>
    <property type="match status" value="1"/>
</dbReference>
<evidence type="ECO:0000256" key="8">
    <source>
        <dbReference type="ARBA" id="ARBA00022840"/>
    </source>
</evidence>
<evidence type="ECO:0000313" key="17">
    <source>
        <dbReference type="Proteomes" id="UP000835052"/>
    </source>
</evidence>
<comment type="catalytic activity">
    <reaction evidence="11">
        <text>L-seryl-[protein] + ATP = O-phospho-L-seryl-[protein] + ADP + H(+)</text>
        <dbReference type="Rhea" id="RHEA:17989"/>
        <dbReference type="Rhea" id="RHEA-COMP:9863"/>
        <dbReference type="Rhea" id="RHEA-COMP:11604"/>
        <dbReference type="ChEBI" id="CHEBI:15378"/>
        <dbReference type="ChEBI" id="CHEBI:29999"/>
        <dbReference type="ChEBI" id="CHEBI:30616"/>
        <dbReference type="ChEBI" id="CHEBI:83421"/>
        <dbReference type="ChEBI" id="CHEBI:456216"/>
        <dbReference type="EC" id="2.7.11.1"/>
    </reaction>
</comment>
<evidence type="ECO:0000256" key="14">
    <source>
        <dbReference type="SAM" id="MobiDB-lite"/>
    </source>
</evidence>
<evidence type="ECO:0000256" key="11">
    <source>
        <dbReference type="ARBA" id="ARBA00048679"/>
    </source>
</evidence>
<evidence type="ECO:0000256" key="5">
    <source>
        <dbReference type="ARBA" id="ARBA00022679"/>
    </source>
</evidence>
<feature type="compositionally biased region" description="Low complexity" evidence="14">
    <location>
        <begin position="459"/>
        <end position="483"/>
    </location>
</feature>
<keyword evidence="9" id="KW-1035">Host cytoplasm</keyword>
<evidence type="ECO:0000256" key="13">
    <source>
        <dbReference type="RuleBase" id="RU000304"/>
    </source>
</evidence>
<dbReference type="InterPro" id="IPR011009">
    <property type="entry name" value="Kinase-like_dom_sf"/>
</dbReference>
<dbReference type="GO" id="GO:0005524">
    <property type="term" value="F:ATP binding"/>
    <property type="evidence" value="ECO:0007669"/>
    <property type="project" value="UniProtKB-UniRule"/>
</dbReference>
<dbReference type="InterPro" id="IPR017441">
    <property type="entry name" value="Protein_kinase_ATP_BS"/>
</dbReference>
<dbReference type="PROSITE" id="PS50011">
    <property type="entry name" value="PROTEIN_KINASE_DOM"/>
    <property type="match status" value="1"/>
</dbReference>
<reference evidence="16" key="1">
    <citation type="submission" date="2020-10" db="EMBL/GenBank/DDBJ databases">
        <authorList>
            <person name="Kikuchi T."/>
        </authorList>
    </citation>
    <scope>NUCLEOTIDE SEQUENCE</scope>
    <source>
        <strain evidence="16">NKZ352</strain>
    </source>
</reference>
<keyword evidence="5" id="KW-0808">Transferase</keyword>
<dbReference type="InterPro" id="IPR000719">
    <property type="entry name" value="Prot_kinase_dom"/>
</dbReference>
<organism evidence="16 17">
    <name type="scientific">Caenorhabditis auriculariae</name>
    <dbReference type="NCBI Taxonomy" id="2777116"/>
    <lineage>
        <taxon>Eukaryota</taxon>
        <taxon>Metazoa</taxon>
        <taxon>Ecdysozoa</taxon>
        <taxon>Nematoda</taxon>
        <taxon>Chromadorea</taxon>
        <taxon>Rhabditida</taxon>
        <taxon>Rhabditina</taxon>
        <taxon>Rhabditomorpha</taxon>
        <taxon>Rhabditoidea</taxon>
        <taxon>Rhabditidae</taxon>
        <taxon>Peloderinae</taxon>
        <taxon>Caenorhabditis</taxon>
    </lineage>
</organism>
<evidence type="ECO:0000259" key="15">
    <source>
        <dbReference type="PROSITE" id="PS50011"/>
    </source>
</evidence>
<dbReference type="PANTHER" id="PTHR22984">
    <property type="entry name" value="SERINE/THREONINE-PROTEIN KINASE PIM"/>
    <property type="match status" value="1"/>
</dbReference>
<keyword evidence="7" id="KW-0418">Kinase</keyword>
<feature type="region of interest" description="Disordered" evidence="14">
    <location>
        <begin position="422"/>
        <end position="500"/>
    </location>
</feature>
<keyword evidence="4 13" id="KW-0723">Serine/threonine-protein kinase</keyword>
<evidence type="ECO:0000313" key="16">
    <source>
        <dbReference type="EMBL" id="CAD6194558.1"/>
    </source>
</evidence>
<dbReference type="InterPro" id="IPR051138">
    <property type="entry name" value="PIM_Ser/Thr_kinase"/>
</dbReference>
<name>A0A8S1HJF4_9PELO</name>
<dbReference type="GO" id="GO:0030430">
    <property type="term" value="C:host cell cytoplasm"/>
    <property type="evidence" value="ECO:0007669"/>
    <property type="project" value="UniProtKB-SubCell"/>
</dbReference>
<dbReference type="SUPFAM" id="SSF56112">
    <property type="entry name" value="Protein kinase-like (PK-like)"/>
    <property type="match status" value="1"/>
</dbReference>
<protein>
    <recommendedName>
        <fullName evidence="3">Serine/threonine-protein kinase 1</fullName>
        <ecNumber evidence="2">2.7.11.1</ecNumber>
    </recommendedName>
</protein>
<feature type="binding site" evidence="12">
    <location>
        <position position="60"/>
    </location>
    <ligand>
        <name>ATP</name>
        <dbReference type="ChEBI" id="CHEBI:30616"/>
    </ligand>
</feature>
<dbReference type="CDD" id="cd14005">
    <property type="entry name" value="STKc_PIM"/>
    <property type="match status" value="1"/>
</dbReference>
<evidence type="ECO:0000256" key="2">
    <source>
        <dbReference type="ARBA" id="ARBA00012513"/>
    </source>
</evidence>
<feature type="domain" description="Protein kinase" evidence="15">
    <location>
        <begin position="31"/>
        <end position="281"/>
    </location>
</feature>
<comment type="catalytic activity">
    <reaction evidence="10">
        <text>L-threonyl-[protein] + ATP = O-phospho-L-threonyl-[protein] + ADP + H(+)</text>
        <dbReference type="Rhea" id="RHEA:46608"/>
        <dbReference type="Rhea" id="RHEA-COMP:11060"/>
        <dbReference type="Rhea" id="RHEA-COMP:11605"/>
        <dbReference type="ChEBI" id="CHEBI:15378"/>
        <dbReference type="ChEBI" id="CHEBI:30013"/>
        <dbReference type="ChEBI" id="CHEBI:30616"/>
        <dbReference type="ChEBI" id="CHEBI:61977"/>
        <dbReference type="ChEBI" id="CHEBI:456216"/>
        <dbReference type="EC" id="2.7.11.1"/>
    </reaction>
</comment>
<dbReference type="SMART" id="SM00220">
    <property type="entry name" value="S_TKc"/>
    <property type="match status" value="1"/>
</dbReference>
<dbReference type="Gene3D" id="3.30.200.20">
    <property type="entry name" value="Phosphorylase Kinase, domain 1"/>
    <property type="match status" value="1"/>
</dbReference>
<evidence type="ECO:0000256" key="4">
    <source>
        <dbReference type="ARBA" id="ARBA00022527"/>
    </source>
</evidence>
<dbReference type="GO" id="GO:0005737">
    <property type="term" value="C:cytoplasm"/>
    <property type="evidence" value="ECO:0007669"/>
    <property type="project" value="TreeGrafter"/>
</dbReference>
<dbReference type="OrthoDB" id="10252171at2759"/>
<dbReference type="EC" id="2.7.11.1" evidence="2"/>
<evidence type="ECO:0000256" key="1">
    <source>
        <dbReference type="ARBA" id="ARBA00004192"/>
    </source>
</evidence>
<dbReference type="GO" id="GO:0004674">
    <property type="term" value="F:protein serine/threonine kinase activity"/>
    <property type="evidence" value="ECO:0007669"/>
    <property type="project" value="UniProtKB-KW"/>
</dbReference>
<dbReference type="InterPro" id="IPR008271">
    <property type="entry name" value="Ser/Thr_kinase_AS"/>
</dbReference>
<dbReference type="FunFam" id="1.10.510.10:FF:000708">
    <property type="entry name" value="serine/threonine-protein kinase par-1-like"/>
    <property type="match status" value="1"/>
</dbReference>
<accession>A0A8S1HJF4</accession>
<evidence type="ECO:0000256" key="6">
    <source>
        <dbReference type="ARBA" id="ARBA00022741"/>
    </source>
</evidence>
<dbReference type="PROSITE" id="PS00108">
    <property type="entry name" value="PROTEIN_KINASE_ST"/>
    <property type="match status" value="1"/>
</dbReference>
<evidence type="ECO:0000256" key="9">
    <source>
        <dbReference type="ARBA" id="ARBA00023200"/>
    </source>
</evidence>
<evidence type="ECO:0000256" key="10">
    <source>
        <dbReference type="ARBA" id="ARBA00047899"/>
    </source>
</evidence>
<dbReference type="Proteomes" id="UP000835052">
    <property type="component" value="Unassembled WGS sequence"/>
</dbReference>
<sequence length="500" mass="56387">MLRSIKKMAISGFGANSSDKPNDYAQFKLKYKLGAELGHGGFGTVYGGFRREDGMQVACKFVARNNITAFQQCEGREVPMEIVLLQKCLPVPGVIKTLDWYERYDGYMIVMERPTRSTDLFDYITENGPIKEPVARELFCQILETVMSCHEAGVLHRDIKDENIVIDRRTGAVKLIDFGSGAFVRESEYTDFEGTRVYSPPEWILEGRYHGVQAAVWSLGVLLYDMVCGDIPYRSDSEIINGYIRWRTNISSECKDLIQRCLAKLAEERPNFDDILNHPWMVNVPEDEEVVRAELNSQRHKLASVPDRLVTEAKPHQVPRVAMNVTRSETDFPSCSSELFEGAPTICIKHPEIEPSTSNPRLYGTYPIGSPQRRYDWPRKTAQPIVLPESELAKPEEPQIDEPVLEEAPMHLRPAPCEKMVMKKKKKEMPAKRMQQRHHANHPPTHEYKPHAHYHQRTGSLGSAASSAASSCSPSAHSSGSSGYQTGGHRSSDELFAGSF</sequence>
<dbReference type="PROSITE" id="PS00107">
    <property type="entry name" value="PROTEIN_KINASE_ATP"/>
    <property type="match status" value="1"/>
</dbReference>
<comment type="caution">
    <text evidence="16">The sequence shown here is derived from an EMBL/GenBank/DDBJ whole genome shotgun (WGS) entry which is preliminary data.</text>
</comment>
<dbReference type="Gene3D" id="1.10.510.10">
    <property type="entry name" value="Transferase(Phosphotransferase) domain 1"/>
    <property type="match status" value="1"/>
</dbReference>
<keyword evidence="8 12" id="KW-0067">ATP-binding</keyword>
<dbReference type="PANTHER" id="PTHR22984:SF25">
    <property type="entry name" value="PROTEIN KINASE DOMAIN-CONTAINING PROTEIN"/>
    <property type="match status" value="1"/>
</dbReference>
<evidence type="ECO:0000256" key="12">
    <source>
        <dbReference type="PROSITE-ProRule" id="PRU10141"/>
    </source>
</evidence>
<comment type="subcellular location">
    <subcellularLocation>
        <location evidence="1">Host cytoplasm</location>
    </subcellularLocation>
</comment>
<gene>
    <name evidence="16" type="ORF">CAUJ_LOCUS10477</name>
</gene>
<evidence type="ECO:0000256" key="3">
    <source>
        <dbReference type="ARBA" id="ARBA00016885"/>
    </source>
</evidence>
<comment type="similarity">
    <text evidence="13">Belongs to the protein kinase superfamily.</text>
</comment>
<dbReference type="EMBL" id="CAJGYM010000045">
    <property type="protein sequence ID" value="CAD6194558.1"/>
    <property type="molecule type" value="Genomic_DNA"/>
</dbReference>
<dbReference type="AlphaFoldDB" id="A0A8S1HJF4"/>
<keyword evidence="17" id="KW-1185">Reference proteome</keyword>